<accession>A0A1B9IFQ6</accession>
<feature type="region of interest" description="Disordered" evidence="1">
    <location>
        <begin position="1"/>
        <end position="23"/>
    </location>
</feature>
<protein>
    <submittedName>
        <fullName evidence="2">Uncharacterized protein</fullName>
    </submittedName>
</protein>
<organism evidence="2 3">
    <name type="scientific">Kwoniella mangroviensis CBS 10435</name>
    <dbReference type="NCBI Taxonomy" id="1331196"/>
    <lineage>
        <taxon>Eukaryota</taxon>
        <taxon>Fungi</taxon>
        <taxon>Dikarya</taxon>
        <taxon>Basidiomycota</taxon>
        <taxon>Agaricomycotina</taxon>
        <taxon>Tremellomycetes</taxon>
        <taxon>Tremellales</taxon>
        <taxon>Cryptococcaceae</taxon>
        <taxon>Kwoniella</taxon>
    </lineage>
</organism>
<dbReference type="EMBL" id="KV700092">
    <property type="protein sequence ID" value="OCF54307.1"/>
    <property type="molecule type" value="Genomic_DNA"/>
</dbReference>
<proteinExistence type="predicted"/>
<reference evidence="3" key="2">
    <citation type="submission" date="2013-12" db="EMBL/GenBank/DDBJ databases">
        <title>Evolution of pathogenesis and genome organization in the Tremellales.</title>
        <authorList>
            <person name="Cuomo C."/>
            <person name="Litvintseva A."/>
            <person name="Heitman J."/>
            <person name="Chen Y."/>
            <person name="Sun S."/>
            <person name="Springer D."/>
            <person name="Dromer F."/>
            <person name="Young S."/>
            <person name="Zeng Q."/>
            <person name="Chapman S."/>
            <person name="Gujja S."/>
            <person name="Saif S."/>
            <person name="Birren B."/>
        </authorList>
    </citation>
    <scope>NUCLEOTIDE SEQUENCE [LARGE SCALE GENOMIC DNA]</scope>
    <source>
        <strain evidence="3">CBS 10435</strain>
    </source>
</reference>
<gene>
    <name evidence="2" type="ORF">L486_08221</name>
</gene>
<keyword evidence="3" id="KW-1185">Reference proteome</keyword>
<dbReference type="Proteomes" id="UP000092583">
    <property type="component" value="Unassembled WGS sequence"/>
</dbReference>
<feature type="compositionally biased region" description="Basic and acidic residues" evidence="1">
    <location>
        <begin position="1"/>
        <end position="11"/>
    </location>
</feature>
<evidence type="ECO:0000313" key="2">
    <source>
        <dbReference type="EMBL" id="OCF54307.1"/>
    </source>
</evidence>
<reference evidence="2 3" key="1">
    <citation type="submission" date="2013-07" db="EMBL/GenBank/DDBJ databases">
        <title>The Genome Sequence of Kwoniella mangroviensis CBS10435.</title>
        <authorList>
            <consortium name="The Broad Institute Genome Sequencing Platform"/>
            <person name="Cuomo C."/>
            <person name="Litvintseva A."/>
            <person name="Chen Y."/>
            <person name="Heitman J."/>
            <person name="Sun S."/>
            <person name="Springer D."/>
            <person name="Dromer F."/>
            <person name="Young S.K."/>
            <person name="Zeng Q."/>
            <person name="Gargeya S."/>
            <person name="Fitzgerald M."/>
            <person name="Abouelleil A."/>
            <person name="Alvarado L."/>
            <person name="Berlin A.M."/>
            <person name="Chapman S.B."/>
            <person name="Dewar J."/>
            <person name="Goldberg J."/>
            <person name="Griggs A."/>
            <person name="Gujja S."/>
            <person name="Hansen M."/>
            <person name="Howarth C."/>
            <person name="Imamovic A."/>
            <person name="Larimer J."/>
            <person name="McCowan C."/>
            <person name="Murphy C."/>
            <person name="Pearson M."/>
            <person name="Priest M."/>
            <person name="Roberts A."/>
            <person name="Saif S."/>
            <person name="Shea T."/>
            <person name="Sykes S."/>
            <person name="Wortman J."/>
            <person name="Nusbaum C."/>
            <person name="Birren B."/>
        </authorList>
    </citation>
    <scope>NUCLEOTIDE SEQUENCE [LARGE SCALE GENOMIC DNA]</scope>
    <source>
        <strain evidence="2 3">CBS 10435</strain>
    </source>
</reference>
<name>A0A1B9IFQ6_9TREE</name>
<dbReference type="AlphaFoldDB" id="A0A1B9IFQ6"/>
<evidence type="ECO:0000313" key="3">
    <source>
        <dbReference type="Proteomes" id="UP000092583"/>
    </source>
</evidence>
<sequence>MSSNKDSERGQPSKASNEGESGMSAKTAALILGAGILTTAGTITMAHRSLTNSEVNRAYALGLQHGQQRCSEPSTNTITVAQESATAAANVASWDKPVSSEEGAQEVYVEMNSQVSEDQIPSKYRRSEI</sequence>
<evidence type="ECO:0000256" key="1">
    <source>
        <dbReference type="SAM" id="MobiDB-lite"/>
    </source>
</evidence>